<keyword evidence="3" id="KW-1185">Reference proteome</keyword>
<evidence type="ECO:0008006" key="4">
    <source>
        <dbReference type="Google" id="ProtNLM"/>
    </source>
</evidence>
<keyword evidence="1" id="KW-0472">Membrane</keyword>
<name>A0A1Y1Z8A2_9FUNG</name>
<comment type="caution">
    <text evidence="2">The sequence shown here is derived from an EMBL/GenBank/DDBJ whole genome shotgun (WGS) entry which is preliminary data.</text>
</comment>
<dbReference type="EMBL" id="MCOG01000442">
    <property type="protein sequence ID" value="ORY06045.1"/>
    <property type="molecule type" value="Genomic_DNA"/>
</dbReference>
<evidence type="ECO:0000256" key="1">
    <source>
        <dbReference type="SAM" id="Phobius"/>
    </source>
</evidence>
<accession>A0A1Y1Z8A2</accession>
<gene>
    <name evidence="2" type="ORF">LY90DRAFT_709221</name>
</gene>
<reference evidence="2 3" key="1">
    <citation type="submission" date="2016-08" db="EMBL/GenBank/DDBJ databases">
        <title>A Parts List for Fungal Cellulosomes Revealed by Comparative Genomics.</title>
        <authorList>
            <consortium name="DOE Joint Genome Institute"/>
            <person name="Haitjema C.H."/>
            <person name="Gilmore S.P."/>
            <person name="Henske J.K."/>
            <person name="Solomon K.V."/>
            <person name="De Groot R."/>
            <person name="Kuo A."/>
            <person name="Mondo S.J."/>
            <person name="Salamov A.A."/>
            <person name="Labutti K."/>
            <person name="Zhao Z."/>
            <person name="Chiniquy J."/>
            <person name="Barry K."/>
            <person name="Brewer H.M."/>
            <person name="Purvine S.O."/>
            <person name="Wright A.T."/>
            <person name="Boxma B."/>
            <person name="Van Alen T."/>
            <person name="Hackstein J.H."/>
            <person name="Baker S.E."/>
            <person name="Grigoriev I.V."/>
            <person name="O'Malley M.A."/>
        </authorList>
    </citation>
    <scope>NUCLEOTIDE SEQUENCE [LARGE SCALE GENOMIC DNA]</scope>
    <source>
        <strain evidence="2 3">G1</strain>
    </source>
</reference>
<dbReference type="Proteomes" id="UP000193920">
    <property type="component" value="Unassembled WGS sequence"/>
</dbReference>
<proteinExistence type="predicted"/>
<sequence>MDDFDDCLDTLYDKKSYSSVELILINGLKTVYTSLSFGCDKAGGEWCFDYYRRSLTNLTDFNCSKCGNVVLKKYKRLLKSFQDENSEDYKETKKQIEAMELCGALANASIKISSIVIVALASLFFIF</sequence>
<evidence type="ECO:0000313" key="2">
    <source>
        <dbReference type="EMBL" id="ORY06045.1"/>
    </source>
</evidence>
<dbReference type="AlphaFoldDB" id="A0A1Y1Z8A2"/>
<feature type="transmembrane region" description="Helical" evidence="1">
    <location>
        <begin position="101"/>
        <end position="126"/>
    </location>
</feature>
<dbReference type="OrthoDB" id="10449543at2759"/>
<keyword evidence="1" id="KW-0812">Transmembrane</keyword>
<keyword evidence="1" id="KW-1133">Transmembrane helix</keyword>
<evidence type="ECO:0000313" key="3">
    <source>
        <dbReference type="Proteomes" id="UP000193920"/>
    </source>
</evidence>
<organism evidence="2 3">
    <name type="scientific">Neocallimastix californiae</name>
    <dbReference type="NCBI Taxonomy" id="1754190"/>
    <lineage>
        <taxon>Eukaryota</taxon>
        <taxon>Fungi</taxon>
        <taxon>Fungi incertae sedis</taxon>
        <taxon>Chytridiomycota</taxon>
        <taxon>Chytridiomycota incertae sedis</taxon>
        <taxon>Neocallimastigomycetes</taxon>
        <taxon>Neocallimastigales</taxon>
        <taxon>Neocallimastigaceae</taxon>
        <taxon>Neocallimastix</taxon>
    </lineage>
</organism>
<protein>
    <recommendedName>
        <fullName evidence="4">Transmembrane protein</fullName>
    </recommendedName>
</protein>